<feature type="region of interest" description="Disordered" evidence="1">
    <location>
        <begin position="28"/>
        <end position="130"/>
    </location>
</feature>
<reference evidence="2" key="1">
    <citation type="submission" date="2021-02" db="EMBL/GenBank/DDBJ databases">
        <authorList>
            <person name="Nowell W R."/>
        </authorList>
    </citation>
    <scope>NUCLEOTIDE SEQUENCE</scope>
</reference>
<dbReference type="Proteomes" id="UP000663872">
    <property type="component" value="Unassembled WGS sequence"/>
</dbReference>
<dbReference type="AlphaFoldDB" id="A0A818BE20"/>
<protein>
    <submittedName>
        <fullName evidence="2">Uncharacterized protein</fullName>
    </submittedName>
</protein>
<comment type="caution">
    <text evidence="2">The sequence shown here is derived from an EMBL/GenBank/DDBJ whole genome shotgun (WGS) entry which is preliminary data.</text>
</comment>
<feature type="non-terminal residue" evidence="2">
    <location>
        <position position="1"/>
    </location>
</feature>
<dbReference type="EMBL" id="CAJNYT010001559">
    <property type="protein sequence ID" value="CAF3418832.1"/>
    <property type="molecule type" value="Genomic_DNA"/>
</dbReference>
<organism evidence="2 3">
    <name type="scientific">Rotaria socialis</name>
    <dbReference type="NCBI Taxonomy" id="392032"/>
    <lineage>
        <taxon>Eukaryota</taxon>
        <taxon>Metazoa</taxon>
        <taxon>Spiralia</taxon>
        <taxon>Gnathifera</taxon>
        <taxon>Rotifera</taxon>
        <taxon>Eurotatoria</taxon>
        <taxon>Bdelloidea</taxon>
        <taxon>Philodinida</taxon>
        <taxon>Philodinidae</taxon>
        <taxon>Rotaria</taxon>
    </lineage>
</organism>
<accession>A0A818BE20</accession>
<evidence type="ECO:0000313" key="2">
    <source>
        <dbReference type="EMBL" id="CAF3418832.1"/>
    </source>
</evidence>
<evidence type="ECO:0000313" key="3">
    <source>
        <dbReference type="Proteomes" id="UP000663872"/>
    </source>
</evidence>
<sequence length="130" mass="14674">NQQYNSNNSQFTGGQYDQVNQQSWQPNQFQQVSHNNYQLGAPDQQHWNNSNMNQTNSVNNAFGQETWNNNQINPQNQLQWSNTQYGQPYTDANFRGDTFGNQYPGNYAGSAANFSGFPPNNPSSGYYGSG</sequence>
<name>A0A818BE20_9BILA</name>
<evidence type="ECO:0000256" key="1">
    <source>
        <dbReference type="SAM" id="MobiDB-lite"/>
    </source>
</evidence>
<gene>
    <name evidence="2" type="ORF">GRG538_LOCUS11603</name>
</gene>
<feature type="compositionally biased region" description="Low complexity" evidence="1">
    <location>
        <begin position="68"/>
        <end position="79"/>
    </location>
</feature>
<proteinExistence type="predicted"/>
<feature type="compositionally biased region" description="Low complexity" evidence="1">
    <location>
        <begin position="48"/>
        <end position="60"/>
    </location>
</feature>